<name>A0A6L2KUC1_TANCI</name>
<feature type="region of interest" description="Disordered" evidence="1">
    <location>
        <begin position="49"/>
        <end position="75"/>
    </location>
</feature>
<dbReference type="EMBL" id="BKCJ010002892">
    <property type="protein sequence ID" value="GEU51615.1"/>
    <property type="molecule type" value="Genomic_DNA"/>
</dbReference>
<gene>
    <name evidence="2" type="ORF">Tci_023593</name>
</gene>
<organism evidence="2">
    <name type="scientific">Tanacetum cinerariifolium</name>
    <name type="common">Dalmatian daisy</name>
    <name type="synonym">Chrysanthemum cinerariifolium</name>
    <dbReference type="NCBI Taxonomy" id="118510"/>
    <lineage>
        <taxon>Eukaryota</taxon>
        <taxon>Viridiplantae</taxon>
        <taxon>Streptophyta</taxon>
        <taxon>Embryophyta</taxon>
        <taxon>Tracheophyta</taxon>
        <taxon>Spermatophyta</taxon>
        <taxon>Magnoliopsida</taxon>
        <taxon>eudicotyledons</taxon>
        <taxon>Gunneridae</taxon>
        <taxon>Pentapetalae</taxon>
        <taxon>asterids</taxon>
        <taxon>campanulids</taxon>
        <taxon>Asterales</taxon>
        <taxon>Asteraceae</taxon>
        <taxon>Asteroideae</taxon>
        <taxon>Anthemideae</taxon>
        <taxon>Anthemidinae</taxon>
        <taxon>Tanacetum</taxon>
    </lineage>
</organism>
<dbReference type="AlphaFoldDB" id="A0A6L2KUC1"/>
<reference evidence="2" key="1">
    <citation type="journal article" date="2019" name="Sci. Rep.">
        <title>Draft genome of Tanacetum cinerariifolium, the natural source of mosquito coil.</title>
        <authorList>
            <person name="Yamashiro T."/>
            <person name="Shiraishi A."/>
            <person name="Satake H."/>
            <person name="Nakayama K."/>
        </authorList>
    </citation>
    <scope>NUCLEOTIDE SEQUENCE</scope>
</reference>
<comment type="caution">
    <text evidence="2">The sequence shown here is derived from an EMBL/GenBank/DDBJ whole genome shotgun (WGS) entry which is preliminary data.</text>
</comment>
<accession>A0A6L2KUC1</accession>
<proteinExistence type="predicted"/>
<protein>
    <submittedName>
        <fullName evidence="2">Uncharacterized protein</fullName>
    </submittedName>
</protein>
<evidence type="ECO:0000256" key="1">
    <source>
        <dbReference type="SAM" id="MobiDB-lite"/>
    </source>
</evidence>
<evidence type="ECO:0000313" key="2">
    <source>
        <dbReference type="EMBL" id="GEU51615.1"/>
    </source>
</evidence>
<sequence>MEGFIFINSIPFSIQSSICLKYNLPLQPRWENDPGKLFTAPDSLRGWASKLDGGEASNRDRGEASNSTEVGHGRRRGLQPLGGYVIYPYENDKLSTRVTVMLVNRTQEIRLCGSSDGPKLCNCGDRDAYNTIILDYAGRGNALGYALQSS</sequence>